<reference evidence="2 3" key="1">
    <citation type="submission" date="2012-05" db="EMBL/GenBank/DDBJ databases">
        <title>Recombination and specialization in a pathogen metapopulation.</title>
        <authorList>
            <person name="Gardiner A."/>
            <person name="Kemen E."/>
            <person name="Schultz-Larsen T."/>
            <person name="MacLean D."/>
            <person name="Van Oosterhout C."/>
            <person name="Jones J.D.G."/>
        </authorList>
    </citation>
    <scope>NUCLEOTIDE SEQUENCE [LARGE SCALE GENOMIC DNA]</scope>
    <source>
        <strain evidence="2 3">Ac Nc2</strain>
    </source>
</reference>
<comment type="caution">
    <text evidence="2">The sequence shown here is derived from an EMBL/GenBank/DDBJ whole genome shotgun (WGS) entry which is preliminary data.</text>
</comment>
<evidence type="ECO:0000313" key="3">
    <source>
        <dbReference type="Proteomes" id="UP000053237"/>
    </source>
</evidence>
<keyword evidence="3" id="KW-1185">Reference proteome</keyword>
<sequence>MNWMTSKYHRATNPKRRKQRRLMHFARHIAQPTESHSSMPKGRETDAKPWYQTAMQADSESLDIIMLEYGRNSVRNSFGKHSFAETSDGPCAATYGAQQRCSFTPTHKALSHEKSKCNSISSNQNVPRILYYK</sequence>
<dbReference type="InParanoid" id="A0A024GRP5"/>
<evidence type="ECO:0000256" key="1">
    <source>
        <dbReference type="SAM" id="MobiDB-lite"/>
    </source>
</evidence>
<protein>
    <submittedName>
        <fullName evidence="2">Uncharacterized protein</fullName>
    </submittedName>
</protein>
<feature type="region of interest" description="Disordered" evidence="1">
    <location>
        <begin position="29"/>
        <end position="48"/>
    </location>
</feature>
<accession>A0A024GRP5</accession>
<dbReference type="Proteomes" id="UP000053237">
    <property type="component" value="Unassembled WGS sequence"/>
</dbReference>
<dbReference type="AlphaFoldDB" id="A0A024GRP5"/>
<organism evidence="2 3">
    <name type="scientific">Albugo candida</name>
    <dbReference type="NCBI Taxonomy" id="65357"/>
    <lineage>
        <taxon>Eukaryota</taxon>
        <taxon>Sar</taxon>
        <taxon>Stramenopiles</taxon>
        <taxon>Oomycota</taxon>
        <taxon>Peronosporomycetes</taxon>
        <taxon>Albuginales</taxon>
        <taxon>Albuginaceae</taxon>
        <taxon>Albugo</taxon>
    </lineage>
</organism>
<proteinExistence type="predicted"/>
<name>A0A024GRP5_9STRA</name>
<evidence type="ECO:0000313" key="2">
    <source>
        <dbReference type="EMBL" id="CCI49025.1"/>
    </source>
</evidence>
<gene>
    <name evidence="2" type="ORF">BN9_102790</name>
</gene>
<dbReference type="EMBL" id="CAIX01000268">
    <property type="protein sequence ID" value="CCI49025.1"/>
    <property type="molecule type" value="Genomic_DNA"/>
</dbReference>